<dbReference type="EMBL" id="BLAL01000319">
    <property type="protein sequence ID" value="GET03070.1"/>
    <property type="molecule type" value="Genomic_DNA"/>
</dbReference>
<evidence type="ECO:0000313" key="1">
    <source>
        <dbReference type="EMBL" id="GBB86014.1"/>
    </source>
</evidence>
<reference evidence="1 3" key="1">
    <citation type="submission" date="2017-11" db="EMBL/GenBank/DDBJ databases">
        <title>The genome of Rhizophagus clarus HR1 reveals common genetic basis of auxotrophy among arbuscular mycorrhizal fungi.</title>
        <authorList>
            <person name="Kobayashi Y."/>
        </authorList>
    </citation>
    <scope>NUCLEOTIDE SEQUENCE [LARGE SCALE GENOMIC DNA]</scope>
    <source>
        <strain evidence="1 3">HR1</strain>
    </source>
</reference>
<evidence type="ECO:0000313" key="3">
    <source>
        <dbReference type="Proteomes" id="UP000247702"/>
    </source>
</evidence>
<dbReference type="OrthoDB" id="2406719at2759"/>
<comment type="caution">
    <text evidence="1">The sequence shown here is derived from an EMBL/GenBank/DDBJ whole genome shotgun (WGS) entry which is preliminary data.</text>
</comment>
<organism evidence="1 3">
    <name type="scientific">Rhizophagus clarus</name>
    <dbReference type="NCBI Taxonomy" id="94130"/>
    <lineage>
        <taxon>Eukaryota</taxon>
        <taxon>Fungi</taxon>
        <taxon>Fungi incertae sedis</taxon>
        <taxon>Mucoromycota</taxon>
        <taxon>Glomeromycotina</taxon>
        <taxon>Glomeromycetes</taxon>
        <taxon>Glomerales</taxon>
        <taxon>Glomeraceae</taxon>
        <taxon>Rhizophagus</taxon>
    </lineage>
</organism>
<reference evidence="2" key="2">
    <citation type="submission" date="2019-10" db="EMBL/GenBank/DDBJ databases">
        <title>Conservation and host-specific expression of non-tandemly repeated heterogenous ribosome RNA gene in arbuscular mycorrhizal fungi.</title>
        <authorList>
            <person name="Maeda T."/>
            <person name="Kobayashi Y."/>
            <person name="Nakagawa T."/>
            <person name="Ezawa T."/>
            <person name="Yamaguchi K."/>
            <person name="Bino T."/>
            <person name="Nishimoto Y."/>
            <person name="Shigenobu S."/>
            <person name="Kawaguchi M."/>
        </authorList>
    </citation>
    <scope>NUCLEOTIDE SEQUENCE</scope>
    <source>
        <strain evidence="2">HR1</strain>
    </source>
</reference>
<accession>A0A2Z6QM92</accession>
<proteinExistence type="predicted"/>
<name>A0A2Z6QM92_9GLOM</name>
<keyword evidence="3" id="KW-1185">Reference proteome</keyword>
<gene>
    <name evidence="2" type="ORF">RCL2_002941700</name>
    <name evidence="1" type="ORF">RclHR1_12450009</name>
</gene>
<dbReference type="EMBL" id="BEXD01000275">
    <property type="protein sequence ID" value="GBB86014.1"/>
    <property type="molecule type" value="Genomic_DNA"/>
</dbReference>
<protein>
    <submittedName>
        <fullName evidence="1">Uncharacterized protein</fullName>
    </submittedName>
</protein>
<sequence length="130" mass="15670">MVKTNYSGLNPVVVRVITNLHYRYSDETLKIWCSRIRVPFKKFLEYNPTYFSKNVYIHMTDRLYEDRKFRPGRLTFYIYCTACDSLVFICENIEKCADKNLNKYIAKIELRRIIHIGKFFQGIYIDEKVT</sequence>
<dbReference type="Proteomes" id="UP000615446">
    <property type="component" value="Unassembled WGS sequence"/>
</dbReference>
<evidence type="ECO:0000313" key="2">
    <source>
        <dbReference type="EMBL" id="GET03070.1"/>
    </source>
</evidence>
<dbReference type="AlphaFoldDB" id="A0A2Z6QM92"/>
<dbReference type="Proteomes" id="UP000247702">
    <property type="component" value="Unassembled WGS sequence"/>
</dbReference>